<dbReference type="AlphaFoldDB" id="D4BSC6"/>
<keyword evidence="2" id="KW-1185">Reference proteome</keyword>
<dbReference type="EMBL" id="ACCG02000016">
    <property type="protein sequence ID" value="EFE88339.1"/>
    <property type="molecule type" value="Genomic_DNA"/>
</dbReference>
<organism evidence="1 2">
    <name type="scientific">Bifidobacterium breve DSM 20213 = JCM 1192</name>
    <dbReference type="NCBI Taxonomy" id="518634"/>
    <lineage>
        <taxon>Bacteria</taxon>
        <taxon>Bacillati</taxon>
        <taxon>Actinomycetota</taxon>
        <taxon>Actinomycetes</taxon>
        <taxon>Bifidobacteriales</taxon>
        <taxon>Bifidobacteriaceae</taxon>
        <taxon>Bifidobacterium</taxon>
    </lineage>
</organism>
<reference evidence="1 2" key="1">
    <citation type="submission" date="2010-02" db="EMBL/GenBank/DDBJ databases">
        <authorList>
            <person name="Weinstock G."/>
            <person name="Sodergren E."/>
            <person name="Clifton S."/>
            <person name="Fulton L."/>
            <person name="Fulton B."/>
            <person name="Courtney L."/>
            <person name="Fronick C."/>
            <person name="Harrison M."/>
            <person name="Strong C."/>
            <person name="Farmer C."/>
            <person name="Delahaunty K."/>
            <person name="Markovic C."/>
            <person name="Hall O."/>
            <person name="Minx P."/>
            <person name="Tomlinson C."/>
            <person name="Mitreva M."/>
            <person name="Nelson J."/>
            <person name="Hou S."/>
            <person name="Wollam A."/>
            <person name="Pepin K.H."/>
            <person name="Johnson M."/>
            <person name="Bhonagiri V."/>
            <person name="Zhang X."/>
            <person name="Suruliraj S."/>
            <person name="Warren W."/>
            <person name="Chinwalla A."/>
            <person name="Mardis E.R."/>
            <person name="Wilson R.K."/>
        </authorList>
    </citation>
    <scope>NUCLEOTIDE SEQUENCE [LARGE SCALE GENOMIC DNA]</scope>
    <source>
        <strain evidence="1 2">DSM 20213</strain>
    </source>
</reference>
<name>D4BSC6_BIFBR</name>
<dbReference type="HOGENOM" id="CLU_114842_0_0_11"/>
<evidence type="ECO:0000313" key="2">
    <source>
        <dbReference type="Proteomes" id="UP000003191"/>
    </source>
</evidence>
<protein>
    <submittedName>
        <fullName evidence="1">Uncharacterized protein</fullName>
    </submittedName>
</protein>
<sequence length="212" mass="24230">MEESSMRKPDTDETIGNNVHGIRIARRISMQEAVNGMRELGHSWSKTTLFSIEHNTRRLLASEAFDFLICLGYDPEKDLMLIFGEPPSPADYSIQRCGRCATKVEDAWNVYLGALEVAEKSLTAETEKGEITKEYADAQQKKLRTWERSMSEAIKKKDALNTAQARYRSKQVNHLYVSLISCDGYELDADNGQTRSIHIIMTRCCYPRHLFD</sequence>
<proteinExistence type="predicted"/>
<comment type="caution">
    <text evidence="1">The sequence shown here is derived from an EMBL/GenBank/DDBJ whole genome shotgun (WGS) entry which is preliminary data.</text>
</comment>
<dbReference type="Proteomes" id="UP000003191">
    <property type="component" value="Unassembled WGS sequence"/>
</dbReference>
<gene>
    <name evidence="1" type="ORF">BIFBRE_05018</name>
</gene>
<accession>D4BSC6</accession>
<evidence type="ECO:0000313" key="1">
    <source>
        <dbReference type="EMBL" id="EFE88339.1"/>
    </source>
</evidence>